<keyword evidence="5 12" id="KW-0288">FMN</keyword>
<dbReference type="InterPro" id="IPR001269">
    <property type="entry name" value="DUS_fam"/>
</dbReference>
<dbReference type="InterPro" id="IPR004652">
    <property type="entry name" value="DusB-like"/>
</dbReference>
<evidence type="ECO:0000256" key="1">
    <source>
        <dbReference type="ARBA" id="ARBA00001917"/>
    </source>
</evidence>
<dbReference type="EMBL" id="FOAT01000005">
    <property type="protein sequence ID" value="SEK77949.1"/>
    <property type="molecule type" value="Genomic_DNA"/>
</dbReference>
<dbReference type="SUPFAM" id="SSF51395">
    <property type="entry name" value="FMN-linked oxidoreductases"/>
    <property type="match status" value="1"/>
</dbReference>
<dbReference type="NCBIfam" id="TIGR00737">
    <property type="entry name" value="nifR3_yhdG"/>
    <property type="match status" value="1"/>
</dbReference>
<evidence type="ECO:0000256" key="8">
    <source>
        <dbReference type="ARBA" id="ARBA00022884"/>
    </source>
</evidence>
<dbReference type="InterPro" id="IPR018517">
    <property type="entry name" value="tRNA_hU_synthase_CS"/>
</dbReference>
<evidence type="ECO:0000256" key="7">
    <source>
        <dbReference type="ARBA" id="ARBA00022857"/>
    </source>
</evidence>
<accession>A0A1H7JTN9</accession>
<evidence type="ECO:0000256" key="13">
    <source>
        <dbReference type="PIRSR" id="PIRSR006621-1"/>
    </source>
</evidence>
<evidence type="ECO:0000256" key="5">
    <source>
        <dbReference type="ARBA" id="ARBA00022643"/>
    </source>
</evidence>
<comment type="similarity">
    <text evidence="12">Belongs to the dus family.</text>
</comment>
<evidence type="ECO:0000256" key="10">
    <source>
        <dbReference type="ARBA" id="ARBA00048205"/>
    </source>
</evidence>
<reference evidence="16 17" key="1">
    <citation type="submission" date="2016-10" db="EMBL/GenBank/DDBJ databases">
        <authorList>
            <person name="de Groot N.N."/>
        </authorList>
    </citation>
    <scope>NUCLEOTIDE SEQUENCE [LARGE SCALE GENOMIC DNA]</scope>
    <source>
        <strain evidence="16 17">KH2T6</strain>
    </source>
</reference>
<dbReference type="Proteomes" id="UP000186015">
    <property type="component" value="Unassembled WGS sequence"/>
</dbReference>
<dbReference type="EC" id="1.3.1.-" evidence="12"/>
<evidence type="ECO:0000256" key="3">
    <source>
        <dbReference type="ARBA" id="ARBA00022555"/>
    </source>
</evidence>
<dbReference type="Gene3D" id="3.20.20.70">
    <property type="entry name" value="Aldolase class I"/>
    <property type="match status" value="1"/>
</dbReference>
<feature type="binding site" evidence="14">
    <location>
        <position position="172"/>
    </location>
    <ligand>
        <name>FMN</name>
        <dbReference type="ChEBI" id="CHEBI:58210"/>
    </ligand>
</feature>
<evidence type="ECO:0000313" key="16">
    <source>
        <dbReference type="EMBL" id="SEK77949.1"/>
    </source>
</evidence>
<evidence type="ECO:0000256" key="4">
    <source>
        <dbReference type="ARBA" id="ARBA00022630"/>
    </source>
</evidence>
<evidence type="ECO:0000256" key="2">
    <source>
        <dbReference type="ARBA" id="ARBA00002790"/>
    </source>
</evidence>
<dbReference type="InterPro" id="IPR024036">
    <property type="entry name" value="tRNA-dHydroUridine_Synthase_C"/>
</dbReference>
<gene>
    <name evidence="16" type="ORF">SAMN05216469_105200</name>
</gene>
<keyword evidence="3" id="KW-0820">tRNA-binding</keyword>
<dbReference type="InterPro" id="IPR013785">
    <property type="entry name" value="Aldolase_TIM"/>
</dbReference>
<protein>
    <recommendedName>
        <fullName evidence="12">tRNA-dihydrouridine synthase</fullName>
        <ecNumber evidence="12">1.3.1.-</ecNumber>
    </recommendedName>
</protein>
<feature type="active site" description="Proton donor" evidence="13">
    <location>
        <position position="103"/>
    </location>
</feature>
<evidence type="ECO:0000256" key="9">
    <source>
        <dbReference type="ARBA" id="ARBA00023002"/>
    </source>
</evidence>
<dbReference type="GO" id="GO:0050660">
    <property type="term" value="F:flavin adenine dinucleotide binding"/>
    <property type="evidence" value="ECO:0007669"/>
    <property type="project" value="InterPro"/>
</dbReference>
<keyword evidence="9 12" id="KW-0560">Oxidoreductase</keyword>
<keyword evidence="14" id="KW-0547">Nucleotide-binding</keyword>
<evidence type="ECO:0000256" key="6">
    <source>
        <dbReference type="ARBA" id="ARBA00022694"/>
    </source>
</evidence>
<dbReference type="GO" id="GO:0000049">
    <property type="term" value="F:tRNA binding"/>
    <property type="evidence" value="ECO:0007669"/>
    <property type="project" value="UniProtKB-KW"/>
</dbReference>
<feature type="binding site" evidence="14">
    <location>
        <begin position="19"/>
        <end position="21"/>
    </location>
    <ligand>
        <name>FMN</name>
        <dbReference type="ChEBI" id="CHEBI:58210"/>
    </ligand>
</feature>
<dbReference type="PANTHER" id="PTHR45846">
    <property type="entry name" value="TRNA-DIHYDROURIDINE(47) SYNTHASE [NAD(P)(+)]-LIKE"/>
    <property type="match status" value="1"/>
</dbReference>
<dbReference type="OrthoDB" id="9764501at2"/>
<comment type="function">
    <text evidence="2 12">Catalyzes the synthesis of 5,6-dihydrouridine (D), a modified base found in the D-loop of most tRNAs, via the reduction of the C5-C6 double bond in target uridines.</text>
</comment>
<dbReference type="PROSITE" id="PS01136">
    <property type="entry name" value="UPF0034"/>
    <property type="match status" value="1"/>
</dbReference>
<dbReference type="CDD" id="cd02801">
    <property type="entry name" value="DUS_like_FMN"/>
    <property type="match status" value="1"/>
</dbReference>
<dbReference type="PANTHER" id="PTHR45846:SF1">
    <property type="entry name" value="TRNA-DIHYDROURIDINE(47) SYNTHASE [NAD(P)(+)]-LIKE"/>
    <property type="match status" value="1"/>
</dbReference>
<dbReference type="AlphaFoldDB" id="A0A1H7JTN9"/>
<feature type="domain" description="DUS-like FMN-binding" evidence="15">
    <location>
        <begin position="17"/>
        <end position="315"/>
    </location>
</feature>
<sequence>MEYVSIGGVNVEKTAALAPMASVADKSYRLLCREFGAAYMVSEMISSKGLCYNDKKTGELCEIEEEERPYALQIFGEDPYYMGKAAYLLGKYKPDIIDINMGCPVPKIVGNGSGSALMKDTPRAVEIAREVVKNAGCPVTVKFRAGWDDTSRNAVEFAKALEQTGIAAMAVHGRTRQQFYSGDADWEIIKQVKLAVGIPVFGNGDVKDGESCQKMYEETGCDLVMLARGSYGKPWVFREIRHFLETGEKLPDPDLKERMEIMLKHCSYLCRYKGEVRGMKEARKNVAWYVKGLPNSAKLRAECGELSTFAQAEEMAARIISAGQENA</sequence>
<keyword evidence="6 12" id="KW-0819">tRNA processing</keyword>
<dbReference type="RefSeq" id="WP_074832250.1">
    <property type="nucleotide sequence ID" value="NZ_FOAT01000005.1"/>
</dbReference>
<comment type="catalytic activity">
    <reaction evidence="11">
        <text>a 5,6-dihydrouridine in tRNA + NAD(+) = a uridine in tRNA + NADH + H(+)</text>
        <dbReference type="Rhea" id="RHEA:54452"/>
        <dbReference type="Rhea" id="RHEA-COMP:13339"/>
        <dbReference type="Rhea" id="RHEA-COMP:13887"/>
        <dbReference type="ChEBI" id="CHEBI:15378"/>
        <dbReference type="ChEBI" id="CHEBI:57540"/>
        <dbReference type="ChEBI" id="CHEBI:57945"/>
        <dbReference type="ChEBI" id="CHEBI:65315"/>
        <dbReference type="ChEBI" id="CHEBI:74443"/>
    </reaction>
</comment>
<comment type="catalytic activity">
    <reaction evidence="10">
        <text>a 5,6-dihydrouridine in tRNA + NADP(+) = a uridine in tRNA + NADPH + H(+)</text>
        <dbReference type="Rhea" id="RHEA:23624"/>
        <dbReference type="Rhea" id="RHEA-COMP:13339"/>
        <dbReference type="Rhea" id="RHEA-COMP:13887"/>
        <dbReference type="ChEBI" id="CHEBI:15378"/>
        <dbReference type="ChEBI" id="CHEBI:57783"/>
        <dbReference type="ChEBI" id="CHEBI:58349"/>
        <dbReference type="ChEBI" id="CHEBI:65315"/>
        <dbReference type="ChEBI" id="CHEBI:74443"/>
    </reaction>
</comment>
<feature type="binding site" evidence="14">
    <location>
        <begin position="227"/>
        <end position="228"/>
    </location>
    <ligand>
        <name>FMN</name>
        <dbReference type="ChEBI" id="CHEBI:58210"/>
    </ligand>
</feature>
<keyword evidence="4 12" id="KW-0285">Flavoprotein</keyword>
<comment type="cofactor">
    <cofactor evidence="1 12 14">
        <name>FMN</name>
        <dbReference type="ChEBI" id="CHEBI:58210"/>
    </cofactor>
</comment>
<proteinExistence type="inferred from homology"/>
<dbReference type="GO" id="GO:0017150">
    <property type="term" value="F:tRNA dihydrouridine synthase activity"/>
    <property type="evidence" value="ECO:0007669"/>
    <property type="project" value="InterPro"/>
</dbReference>
<evidence type="ECO:0000313" key="17">
    <source>
        <dbReference type="Proteomes" id="UP000186015"/>
    </source>
</evidence>
<keyword evidence="8" id="KW-0694">RNA-binding</keyword>
<dbReference type="InterPro" id="IPR035587">
    <property type="entry name" value="DUS-like_FMN-bd"/>
</dbReference>
<dbReference type="PIRSF" id="PIRSF006621">
    <property type="entry name" value="Dus"/>
    <property type="match status" value="1"/>
</dbReference>
<feature type="binding site" evidence="14">
    <location>
        <position position="73"/>
    </location>
    <ligand>
        <name>FMN</name>
        <dbReference type="ChEBI" id="CHEBI:58210"/>
    </ligand>
</feature>
<evidence type="ECO:0000256" key="11">
    <source>
        <dbReference type="ARBA" id="ARBA00048802"/>
    </source>
</evidence>
<feature type="binding site" evidence="14">
    <location>
        <position position="142"/>
    </location>
    <ligand>
        <name>FMN</name>
        <dbReference type="ChEBI" id="CHEBI:58210"/>
    </ligand>
</feature>
<dbReference type="Pfam" id="PF01207">
    <property type="entry name" value="Dus"/>
    <property type="match status" value="1"/>
</dbReference>
<name>A0A1H7JTN9_RUMAL</name>
<keyword evidence="7" id="KW-0521">NADP</keyword>
<evidence type="ECO:0000256" key="14">
    <source>
        <dbReference type="PIRSR" id="PIRSR006621-2"/>
    </source>
</evidence>
<evidence type="ECO:0000256" key="12">
    <source>
        <dbReference type="PIRNR" id="PIRNR006621"/>
    </source>
</evidence>
<evidence type="ECO:0000259" key="15">
    <source>
        <dbReference type="Pfam" id="PF01207"/>
    </source>
</evidence>
<dbReference type="Gene3D" id="1.10.1200.80">
    <property type="entry name" value="Putative flavin oxidoreducatase, domain 2"/>
    <property type="match status" value="1"/>
</dbReference>
<organism evidence="16 17">
    <name type="scientific">Ruminococcus albus</name>
    <dbReference type="NCBI Taxonomy" id="1264"/>
    <lineage>
        <taxon>Bacteria</taxon>
        <taxon>Bacillati</taxon>
        <taxon>Bacillota</taxon>
        <taxon>Clostridia</taxon>
        <taxon>Eubacteriales</taxon>
        <taxon>Oscillospiraceae</taxon>
        <taxon>Ruminococcus</taxon>
    </lineage>
</organism>